<protein>
    <submittedName>
        <fullName evidence="2">Uncharacterized protein</fullName>
    </submittedName>
</protein>
<evidence type="ECO:0000313" key="3">
    <source>
        <dbReference type="Proteomes" id="UP000054717"/>
    </source>
</evidence>
<evidence type="ECO:0000313" key="2">
    <source>
        <dbReference type="EMBL" id="SAL18408.1"/>
    </source>
</evidence>
<accession>A0A158FEY8</accession>
<keyword evidence="3" id="KW-1185">Reference proteome</keyword>
<name>A0A158FEY8_9BURK</name>
<reference evidence="2" key="1">
    <citation type="submission" date="2016-01" db="EMBL/GenBank/DDBJ databases">
        <authorList>
            <person name="Peeters Charlotte."/>
        </authorList>
    </citation>
    <scope>NUCLEOTIDE SEQUENCE</scope>
    <source>
        <strain evidence="2">LMG 22936</strain>
    </source>
</reference>
<evidence type="ECO:0000256" key="1">
    <source>
        <dbReference type="SAM" id="MobiDB-lite"/>
    </source>
</evidence>
<comment type="caution">
    <text evidence="2">The sequence shown here is derived from an EMBL/GenBank/DDBJ whole genome shotgun (WGS) entry which is preliminary data.</text>
</comment>
<dbReference type="EMBL" id="FCNZ02000002">
    <property type="protein sequence ID" value="SAL18408.1"/>
    <property type="molecule type" value="Genomic_DNA"/>
</dbReference>
<gene>
    <name evidence="2" type="ORF">AWB66_00864</name>
</gene>
<dbReference type="AlphaFoldDB" id="A0A158FEY8"/>
<organism evidence="2 3">
    <name type="scientific">Caballeronia telluris</name>
    <dbReference type="NCBI Taxonomy" id="326475"/>
    <lineage>
        <taxon>Bacteria</taxon>
        <taxon>Pseudomonadati</taxon>
        <taxon>Pseudomonadota</taxon>
        <taxon>Betaproteobacteria</taxon>
        <taxon>Burkholderiales</taxon>
        <taxon>Burkholderiaceae</taxon>
        <taxon>Caballeronia</taxon>
    </lineage>
</organism>
<dbReference type="RefSeq" id="WP_087629030.1">
    <property type="nucleotide sequence ID" value="NZ_FCNZ02000002.1"/>
</dbReference>
<proteinExistence type="predicted"/>
<sequence>MARPKIGIFSALFAVGSVLAWKWVQSQDSAKKRATRDLNRWEDEGGKVVTPSSAAPLAGHTNGSGVIGGTPEAWHFPRS</sequence>
<feature type="region of interest" description="Disordered" evidence="1">
    <location>
        <begin position="42"/>
        <end position="79"/>
    </location>
</feature>
<dbReference type="STRING" id="326475.AWB66_00864"/>
<dbReference type="Proteomes" id="UP000054717">
    <property type="component" value="Unassembled WGS sequence"/>
</dbReference>